<keyword evidence="2" id="KW-1133">Transmembrane helix</keyword>
<dbReference type="PANTHER" id="PTHR23302:SF40">
    <property type="entry name" value="TRANSMEMBRANE CHANNEL-LIKE PROTEIN"/>
    <property type="match status" value="1"/>
</dbReference>
<evidence type="ECO:0000313" key="4">
    <source>
        <dbReference type="Proteomes" id="UP000735302"/>
    </source>
</evidence>
<name>A0AAV3Z9T9_9GAST</name>
<evidence type="ECO:0000256" key="1">
    <source>
        <dbReference type="SAM" id="MobiDB-lite"/>
    </source>
</evidence>
<comment type="caution">
    <text evidence="3">The sequence shown here is derived from an EMBL/GenBank/DDBJ whole genome shotgun (WGS) entry which is preliminary data.</text>
</comment>
<proteinExistence type="predicted"/>
<dbReference type="GO" id="GO:0008381">
    <property type="term" value="F:mechanosensitive monoatomic ion channel activity"/>
    <property type="evidence" value="ECO:0007669"/>
    <property type="project" value="TreeGrafter"/>
</dbReference>
<protein>
    <submittedName>
        <fullName evidence="3">Transmembrane channel-like protein</fullName>
    </submittedName>
</protein>
<dbReference type="InterPro" id="IPR038900">
    <property type="entry name" value="TMC"/>
</dbReference>
<keyword evidence="2 3" id="KW-0812">Transmembrane</keyword>
<dbReference type="EMBL" id="BLXT01002115">
    <property type="protein sequence ID" value="GFN91241.1"/>
    <property type="molecule type" value="Genomic_DNA"/>
</dbReference>
<feature type="region of interest" description="Disordered" evidence="1">
    <location>
        <begin position="1"/>
        <end position="25"/>
    </location>
</feature>
<reference evidence="3 4" key="1">
    <citation type="journal article" date="2021" name="Elife">
        <title>Chloroplast acquisition without the gene transfer in kleptoplastic sea slugs, Plakobranchus ocellatus.</title>
        <authorList>
            <person name="Maeda T."/>
            <person name="Takahashi S."/>
            <person name="Yoshida T."/>
            <person name="Shimamura S."/>
            <person name="Takaki Y."/>
            <person name="Nagai Y."/>
            <person name="Toyoda A."/>
            <person name="Suzuki Y."/>
            <person name="Arimoto A."/>
            <person name="Ishii H."/>
            <person name="Satoh N."/>
            <person name="Nishiyama T."/>
            <person name="Hasebe M."/>
            <person name="Maruyama T."/>
            <person name="Minagawa J."/>
            <person name="Obokata J."/>
            <person name="Shigenobu S."/>
        </authorList>
    </citation>
    <scope>NUCLEOTIDE SEQUENCE [LARGE SCALE GENOMIC DNA]</scope>
</reference>
<keyword evidence="4" id="KW-1185">Reference proteome</keyword>
<organism evidence="3 4">
    <name type="scientific">Plakobranchus ocellatus</name>
    <dbReference type="NCBI Taxonomy" id="259542"/>
    <lineage>
        <taxon>Eukaryota</taxon>
        <taxon>Metazoa</taxon>
        <taxon>Spiralia</taxon>
        <taxon>Lophotrochozoa</taxon>
        <taxon>Mollusca</taxon>
        <taxon>Gastropoda</taxon>
        <taxon>Heterobranchia</taxon>
        <taxon>Euthyneura</taxon>
        <taxon>Panpulmonata</taxon>
        <taxon>Sacoglossa</taxon>
        <taxon>Placobranchoidea</taxon>
        <taxon>Plakobranchidae</taxon>
        <taxon>Plakobranchus</taxon>
    </lineage>
</organism>
<feature type="transmembrane region" description="Helical" evidence="2">
    <location>
        <begin position="67"/>
        <end position="85"/>
    </location>
</feature>
<evidence type="ECO:0000256" key="2">
    <source>
        <dbReference type="SAM" id="Phobius"/>
    </source>
</evidence>
<dbReference type="Proteomes" id="UP000735302">
    <property type="component" value="Unassembled WGS sequence"/>
</dbReference>
<gene>
    <name evidence="3" type="ORF">PoB_001774700</name>
</gene>
<keyword evidence="2" id="KW-0472">Membrane</keyword>
<accession>A0AAV3Z9T9</accession>
<evidence type="ECO:0000313" key="3">
    <source>
        <dbReference type="EMBL" id="GFN91241.1"/>
    </source>
</evidence>
<feature type="compositionally biased region" description="Polar residues" evidence="1">
    <location>
        <begin position="1"/>
        <end position="20"/>
    </location>
</feature>
<dbReference type="PANTHER" id="PTHR23302">
    <property type="entry name" value="TRANSMEMBRANE CHANNEL-RELATED"/>
    <property type="match status" value="1"/>
</dbReference>
<dbReference type="GO" id="GO:0005886">
    <property type="term" value="C:plasma membrane"/>
    <property type="evidence" value="ECO:0007669"/>
    <property type="project" value="InterPro"/>
</dbReference>
<dbReference type="AlphaFoldDB" id="A0AAV3Z9T9"/>
<sequence length="155" mass="17350">MTEQAKQLLVGSNSGSNTRKQVPESDREIQADLKTIWNAEGIVQYSPTFYGYYGNEDKIGQGYRLPLAYLVTGLAAFAFSFIVVLKTMAANSRQSRVSESSDEEYIFAWKLFTEWDYMIASNETATTKHASITTTFKVIVLPPRPQPPSSLSSFL</sequence>